<evidence type="ECO:0000256" key="2">
    <source>
        <dbReference type="ARBA" id="ARBA00008520"/>
    </source>
</evidence>
<comment type="similarity">
    <text evidence="2">Belongs to the bacterial solute-binding protein 1 family.</text>
</comment>
<dbReference type="Pfam" id="PF01547">
    <property type="entry name" value="SBP_bac_1"/>
    <property type="match status" value="1"/>
</dbReference>
<dbReference type="InterPro" id="IPR006311">
    <property type="entry name" value="TAT_signal"/>
</dbReference>
<protein>
    <submittedName>
        <fullName evidence="5">ABC-type glycerol-3-phosphate transport system substrate-binding protein</fullName>
    </submittedName>
</protein>
<proteinExistence type="inferred from homology"/>
<reference evidence="5 6" key="1">
    <citation type="submission" date="2020-07" db="EMBL/GenBank/DDBJ databases">
        <title>Sequencing the genomes of 1000 actinobacteria strains.</title>
        <authorList>
            <person name="Klenk H.-P."/>
        </authorList>
    </citation>
    <scope>NUCLEOTIDE SEQUENCE [LARGE SCALE GENOMIC DNA]</scope>
    <source>
        <strain evidence="5 6">DSM 104006</strain>
    </source>
</reference>
<evidence type="ECO:0000256" key="4">
    <source>
        <dbReference type="ARBA" id="ARBA00022729"/>
    </source>
</evidence>
<evidence type="ECO:0000313" key="5">
    <source>
        <dbReference type="EMBL" id="NYI92297.1"/>
    </source>
</evidence>
<accession>A0A853BC98</accession>
<dbReference type="PANTHER" id="PTHR43649">
    <property type="entry name" value="ARABINOSE-BINDING PROTEIN-RELATED"/>
    <property type="match status" value="1"/>
</dbReference>
<name>A0A853BC98_9PSEU</name>
<comment type="caution">
    <text evidence="5">The sequence shown here is derived from an EMBL/GenBank/DDBJ whole genome shotgun (WGS) entry which is preliminary data.</text>
</comment>
<organism evidence="5 6">
    <name type="scientific">Amycolatopsis endophytica</name>
    <dbReference type="NCBI Taxonomy" id="860233"/>
    <lineage>
        <taxon>Bacteria</taxon>
        <taxon>Bacillati</taxon>
        <taxon>Actinomycetota</taxon>
        <taxon>Actinomycetes</taxon>
        <taxon>Pseudonocardiales</taxon>
        <taxon>Pseudonocardiaceae</taxon>
        <taxon>Amycolatopsis</taxon>
    </lineage>
</organism>
<dbReference type="RefSeq" id="WP_179776547.1">
    <property type="nucleotide sequence ID" value="NZ_JACCFK010000002.1"/>
</dbReference>
<dbReference type="InterPro" id="IPR050490">
    <property type="entry name" value="Bact_solute-bd_prot1"/>
</dbReference>
<dbReference type="PANTHER" id="PTHR43649:SF31">
    <property type="entry name" value="SN-GLYCEROL-3-PHOSPHATE-BINDING PERIPLASMIC PROTEIN UGPB"/>
    <property type="match status" value="1"/>
</dbReference>
<dbReference type="AlphaFoldDB" id="A0A853BC98"/>
<keyword evidence="3" id="KW-0813">Transport</keyword>
<dbReference type="Proteomes" id="UP000549616">
    <property type="component" value="Unassembled WGS sequence"/>
</dbReference>
<dbReference type="InterPro" id="IPR006059">
    <property type="entry name" value="SBP"/>
</dbReference>
<dbReference type="Gene3D" id="3.40.190.10">
    <property type="entry name" value="Periplasmic binding protein-like II"/>
    <property type="match status" value="1"/>
</dbReference>
<dbReference type="SUPFAM" id="SSF53850">
    <property type="entry name" value="Periplasmic binding protein-like II"/>
    <property type="match status" value="1"/>
</dbReference>
<keyword evidence="6" id="KW-1185">Reference proteome</keyword>
<comment type="subcellular location">
    <subcellularLocation>
        <location evidence="1">Cell envelope</location>
    </subcellularLocation>
</comment>
<dbReference type="PROSITE" id="PS51318">
    <property type="entry name" value="TAT"/>
    <property type="match status" value="1"/>
</dbReference>
<evidence type="ECO:0000256" key="1">
    <source>
        <dbReference type="ARBA" id="ARBA00004196"/>
    </source>
</evidence>
<gene>
    <name evidence="5" type="ORF">HNR02_005672</name>
</gene>
<dbReference type="EMBL" id="JACCFK010000002">
    <property type="protein sequence ID" value="NYI92297.1"/>
    <property type="molecule type" value="Genomic_DNA"/>
</dbReference>
<keyword evidence="4" id="KW-0732">Signal</keyword>
<dbReference type="GO" id="GO:0030313">
    <property type="term" value="C:cell envelope"/>
    <property type="evidence" value="ECO:0007669"/>
    <property type="project" value="UniProtKB-SubCell"/>
</dbReference>
<evidence type="ECO:0000256" key="3">
    <source>
        <dbReference type="ARBA" id="ARBA00022448"/>
    </source>
</evidence>
<sequence length="444" mass="48575">MSSRSTETTPSRRPRAFGRRELMKKGLTGAAALGALSMAGACDSMYTSGSNGRAKIRVWTWYTQQRDEWPRLVDEFQQAHPTIEVENRLFGNTNAYLPALQAAVSAGDPPDVFGPHVLAVTYGQAGISADLRKELGADFLADFVQSTNDAYSDGDKQYAVGWMAQMFGIFYDPEVFRRASVDVPETWDDLIEAVRRIRTATRLEGCVVRNIPGTAGLDFLLPLVTQITGDPKLMIDIDHQRGGAKWTHPAVVEAMRHVRGMIEGGTISPGPNGIAQPQDERLLYAGEAAMLYSGSWIPQDFAQSAPPEFVRRYRVMKTPAWAAGQRHWTANQAGAGLAVSDVSRNKEAALEFLRFIYQRDRYARTMNDSRSMPSTKSAGQLVQDPVMREMTQWLLDGDGAPHILFGKGSSAAASNAFAGVVGGQLSPESAAETIQSRVEAAARR</sequence>
<evidence type="ECO:0000313" key="6">
    <source>
        <dbReference type="Proteomes" id="UP000549616"/>
    </source>
</evidence>